<sequence length="279" mass="31792">MSASSTMPLLLQGIEPSSVFHNLHLPSHFIGTYTASGTRRALQHFGHFVLIGDRRFSSADFGGLDSCGCLSLKGIGACREDVNPVADHTIPQGCVSSSGRETVDPHPKWPSNPSSWWRRWRQWWCFVRSWPRTWTLKAFLRRLPTCEATRHLKLQLRCTRAFPSTLQAWHPATPPRPLRRDHPCLLRWWLLRRTLPALASKAHLQLMHRDPCREKVFDLAHVALLTERVNHFCSNTFLGTVADSKAVPVVVDVDVGVGEVKHWLTPQQSMYNVVHCEEE</sequence>
<organism evidence="1 2">
    <name type="scientific">Physcomitrium patens</name>
    <name type="common">Spreading-leaved earth moss</name>
    <name type="synonym">Physcomitrella patens</name>
    <dbReference type="NCBI Taxonomy" id="3218"/>
    <lineage>
        <taxon>Eukaryota</taxon>
        <taxon>Viridiplantae</taxon>
        <taxon>Streptophyta</taxon>
        <taxon>Embryophyta</taxon>
        <taxon>Bryophyta</taxon>
        <taxon>Bryophytina</taxon>
        <taxon>Bryopsida</taxon>
        <taxon>Funariidae</taxon>
        <taxon>Funariales</taxon>
        <taxon>Funariaceae</taxon>
        <taxon>Physcomitrium</taxon>
    </lineage>
</organism>
<dbReference type="AlphaFoldDB" id="A0A7I3ZID4"/>
<dbReference type="Gramene" id="Pp3c5_2280V3.2">
    <property type="protein sequence ID" value="PAC:32955397.CDS.1"/>
    <property type="gene ID" value="Pp3c5_2280"/>
</dbReference>
<dbReference type="Proteomes" id="UP000006727">
    <property type="component" value="Chromosome 5"/>
</dbReference>
<reference evidence="1 2" key="1">
    <citation type="journal article" date="2008" name="Science">
        <title>The Physcomitrella genome reveals evolutionary insights into the conquest of land by plants.</title>
        <authorList>
            <person name="Rensing S."/>
            <person name="Lang D."/>
            <person name="Zimmer A."/>
            <person name="Terry A."/>
            <person name="Salamov A."/>
            <person name="Shapiro H."/>
            <person name="Nishiyama T."/>
            <person name="Perroud P.-F."/>
            <person name="Lindquist E."/>
            <person name="Kamisugi Y."/>
            <person name="Tanahashi T."/>
            <person name="Sakakibara K."/>
            <person name="Fujita T."/>
            <person name="Oishi K."/>
            <person name="Shin-I T."/>
            <person name="Kuroki Y."/>
            <person name="Toyoda A."/>
            <person name="Suzuki Y."/>
            <person name="Hashimoto A."/>
            <person name="Yamaguchi K."/>
            <person name="Sugano A."/>
            <person name="Kohara Y."/>
            <person name="Fujiyama A."/>
            <person name="Anterola A."/>
            <person name="Aoki S."/>
            <person name="Ashton N."/>
            <person name="Barbazuk W.B."/>
            <person name="Barker E."/>
            <person name="Bennetzen J."/>
            <person name="Bezanilla M."/>
            <person name="Blankenship R."/>
            <person name="Cho S.H."/>
            <person name="Dutcher S."/>
            <person name="Estelle M."/>
            <person name="Fawcett J.A."/>
            <person name="Gundlach H."/>
            <person name="Hanada K."/>
            <person name="Heyl A."/>
            <person name="Hicks K.A."/>
            <person name="Hugh J."/>
            <person name="Lohr M."/>
            <person name="Mayer K."/>
            <person name="Melkozernov A."/>
            <person name="Murata T."/>
            <person name="Nelson D."/>
            <person name="Pils B."/>
            <person name="Prigge M."/>
            <person name="Reiss B."/>
            <person name="Renner T."/>
            <person name="Rombauts S."/>
            <person name="Rushton P."/>
            <person name="Sanderfoot A."/>
            <person name="Schween G."/>
            <person name="Shiu S.-H."/>
            <person name="Stueber K."/>
            <person name="Theodoulou F.L."/>
            <person name="Tu H."/>
            <person name="Van de Peer Y."/>
            <person name="Verrier P.J."/>
            <person name="Waters E."/>
            <person name="Wood A."/>
            <person name="Yang L."/>
            <person name="Cove D."/>
            <person name="Cuming A."/>
            <person name="Hasebe M."/>
            <person name="Lucas S."/>
            <person name="Mishler D.B."/>
            <person name="Reski R."/>
            <person name="Grigoriev I."/>
            <person name="Quatrano R.S."/>
            <person name="Boore J.L."/>
        </authorList>
    </citation>
    <scope>NUCLEOTIDE SEQUENCE [LARGE SCALE GENOMIC DNA]</scope>
    <source>
        <strain evidence="1 2">cv. Gransden 2004</strain>
    </source>
</reference>
<dbReference type="EMBL" id="ABEU02000005">
    <property type="status" value="NOT_ANNOTATED_CDS"/>
    <property type="molecule type" value="Genomic_DNA"/>
</dbReference>
<dbReference type="EnsemblPlants" id="Pp3c5_2280V3.2">
    <property type="protein sequence ID" value="PAC:32955397.CDS.1"/>
    <property type="gene ID" value="Pp3c5_2280"/>
</dbReference>
<protein>
    <submittedName>
        <fullName evidence="1">Uncharacterized protein</fullName>
    </submittedName>
</protein>
<name>A0A7I3ZID4_PHYPA</name>
<evidence type="ECO:0000313" key="1">
    <source>
        <dbReference type="EnsemblPlants" id="PAC:32955397.CDS.1"/>
    </source>
</evidence>
<dbReference type="InParanoid" id="A0A7I3ZID4"/>
<keyword evidence="2" id="KW-1185">Reference proteome</keyword>
<proteinExistence type="predicted"/>
<reference evidence="1" key="3">
    <citation type="submission" date="2020-12" db="UniProtKB">
        <authorList>
            <consortium name="EnsemblPlants"/>
        </authorList>
    </citation>
    <scope>IDENTIFICATION</scope>
</reference>
<accession>A0A7I3ZID4</accession>
<evidence type="ECO:0000313" key="2">
    <source>
        <dbReference type="Proteomes" id="UP000006727"/>
    </source>
</evidence>
<reference evidence="1 2" key="2">
    <citation type="journal article" date="2018" name="Plant J.">
        <title>The Physcomitrella patens chromosome-scale assembly reveals moss genome structure and evolution.</title>
        <authorList>
            <person name="Lang D."/>
            <person name="Ullrich K.K."/>
            <person name="Murat F."/>
            <person name="Fuchs J."/>
            <person name="Jenkins J."/>
            <person name="Haas F.B."/>
            <person name="Piednoel M."/>
            <person name="Gundlach H."/>
            <person name="Van Bel M."/>
            <person name="Meyberg R."/>
            <person name="Vives C."/>
            <person name="Morata J."/>
            <person name="Symeonidi A."/>
            <person name="Hiss M."/>
            <person name="Muchero W."/>
            <person name="Kamisugi Y."/>
            <person name="Saleh O."/>
            <person name="Blanc G."/>
            <person name="Decker E.L."/>
            <person name="van Gessel N."/>
            <person name="Grimwood J."/>
            <person name="Hayes R.D."/>
            <person name="Graham S.W."/>
            <person name="Gunter L.E."/>
            <person name="McDaniel S.F."/>
            <person name="Hoernstein S.N.W."/>
            <person name="Larsson A."/>
            <person name="Li F.W."/>
            <person name="Perroud P.F."/>
            <person name="Phillips J."/>
            <person name="Ranjan P."/>
            <person name="Rokshar D.S."/>
            <person name="Rothfels C.J."/>
            <person name="Schneider L."/>
            <person name="Shu S."/>
            <person name="Stevenson D.W."/>
            <person name="Thummler F."/>
            <person name="Tillich M."/>
            <person name="Villarreal Aguilar J.C."/>
            <person name="Widiez T."/>
            <person name="Wong G.K."/>
            <person name="Wymore A."/>
            <person name="Zhang Y."/>
            <person name="Zimmer A.D."/>
            <person name="Quatrano R.S."/>
            <person name="Mayer K.F.X."/>
            <person name="Goodstein D."/>
            <person name="Casacuberta J.M."/>
            <person name="Vandepoele K."/>
            <person name="Reski R."/>
            <person name="Cuming A.C."/>
            <person name="Tuskan G.A."/>
            <person name="Maumus F."/>
            <person name="Salse J."/>
            <person name="Schmutz J."/>
            <person name="Rensing S.A."/>
        </authorList>
    </citation>
    <scope>NUCLEOTIDE SEQUENCE [LARGE SCALE GENOMIC DNA]</scope>
    <source>
        <strain evidence="1 2">cv. Gransden 2004</strain>
    </source>
</reference>